<dbReference type="EMBL" id="AOKG01000174">
    <property type="protein sequence ID" value="EPN63394.1"/>
    <property type="molecule type" value="Genomic_DNA"/>
</dbReference>
<sequence length="47" mass="4848">ASLVGVLHDGTATPMALVISLCGVLTVSISVLTRRAQARRDVQAQTA</sequence>
<evidence type="ECO:0000313" key="3">
    <source>
        <dbReference type="Proteomes" id="UP000015729"/>
    </source>
</evidence>
<evidence type="ECO:0000313" key="2">
    <source>
        <dbReference type="EMBL" id="EPN63394.1"/>
    </source>
</evidence>
<gene>
    <name evidence="2" type="ORF">A244_02352</name>
</gene>
<keyword evidence="1" id="KW-1133">Transmembrane helix</keyword>
<reference evidence="2 3" key="1">
    <citation type="journal article" date="2013" name="PLoS Pathog.">
        <title>Genomic analysis of the Kiwifruit pathogen Pseudomonas syringae pv. actinidiae provides insight into the origins of an emergent plant disease.</title>
        <authorList>
            <person name="McCann H.C."/>
            <person name="Rikkerink E.H."/>
            <person name="Bertels F."/>
            <person name="Fiers M."/>
            <person name="Lu A."/>
            <person name="Rees-George J."/>
            <person name="Andersen M.T."/>
            <person name="Gleave A.P."/>
            <person name="Haubold B."/>
            <person name="Wohlers M.W."/>
            <person name="Guttman D.S."/>
            <person name="Wang P.W."/>
            <person name="Straub C."/>
            <person name="Vanneste J.L."/>
            <person name="Rainey P.B."/>
            <person name="Templeton M.D."/>
        </authorList>
    </citation>
    <scope>NUCLEOTIDE SEQUENCE [LARGE SCALE GENOMIC DNA]</scope>
    <source>
        <strain evidence="2 3">ICMP 18807</strain>
    </source>
</reference>
<organism evidence="2 3">
    <name type="scientific">Pseudomonas syringae pv. actinidiae ICMP 18807</name>
    <dbReference type="NCBI Taxonomy" id="1194404"/>
    <lineage>
        <taxon>Bacteria</taxon>
        <taxon>Pseudomonadati</taxon>
        <taxon>Pseudomonadota</taxon>
        <taxon>Gammaproteobacteria</taxon>
        <taxon>Pseudomonadales</taxon>
        <taxon>Pseudomonadaceae</taxon>
        <taxon>Pseudomonas</taxon>
        <taxon>Pseudomonas syringae</taxon>
    </lineage>
</organism>
<dbReference type="Proteomes" id="UP000015729">
    <property type="component" value="Unassembled WGS sequence"/>
</dbReference>
<keyword evidence="1" id="KW-0472">Membrane</keyword>
<evidence type="ECO:0000256" key="1">
    <source>
        <dbReference type="SAM" id="Phobius"/>
    </source>
</evidence>
<keyword evidence="1" id="KW-0812">Transmembrane</keyword>
<dbReference type="PATRIC" id="fig|1194404.4.peg.494"/>
<accession>S6WHN8</accession>
<dbReference type="AlphaFoldDB" id="S6WHN8"/>
<proteinExistence type="predicted"/>
<protein>
    <submittedName>
        <fullName evidence="2">Bcr/CflA family multidrug resistance transporter</fullName>
    </submittedName>
</protein>
<feature type="non-terminal residue" evidence="2">
    <location>
        <position position="1"/>
    </location>
</feature>
<comment type="caution">
    <text evidence="2">The sequence shown here is derived from an EMBL/GenBank/DDBJ whole genome shotgun (WGS) entry which is preliminary data.</text>
</comment>
<name>S6WHN8_PSESF</name>
<feature type="transmembrane region" description="Helical" evidence="1">
    <location>
        <begin position="12"/>
        <end position="32"/>
    </location>
</feature>